<dbReference type="EMBL" id="LCQK01000001">
    <property type="protein sequence ID" value="KKW15506.1"/>
    <property type="molecule type" value="Genomic_DNA"/>
</dbReference>
<feature type="domain" description="AB hydrolase-1" evidence="1">
    <location>
        <begin position="24"/>
        <end position="136"/>
    </location>
</feature>
<sequence length="248" mass="27570">MITTPSFTLATYQKGNIDAPKLALVLPGRLDTKDYVHMRSHVDFFAEKGYLAVSFDPPGTWESPGNIDLFTTTNYIKAVNELIEYFGNKPTVLLGHSRGGSVAILAGASNPTVKAIIAVMATYGPPSAPKPEAIQVGFLLNHRDPPPGDRESKEQKSFKLPLNYFEDGARYSTSAVLKDCQRPTLLIYGTRDEFTKPEKVKEVFETIPGPKQIHELDSDHDYRYNSQAIDEVNKIVERFLNEYSGSPT</sequence>
<gene>
    <name evidence="2" type="ORF">UY55_C0001G0260</name>
</gene>
<dbReference type="GO" id="GO:0016020">
    <property type="term" value="C:membrane"/>
    <property type="evidence" value="ECO:0007669"/>
    <property type="project" value="TreeGrafter"/>
</dbReference>
<accession>A0A0G1W9N3</accession>
<dbReference type="Proteomes" id="UP000034224">
    <property type="component" value="Unassembled WGS sequence"/>
</dbReference>
<dbReference type="GO" id="GO:0016787">
    <property type="term" value="F:hydrolase activity"/>
    <property type="evidence" value="ECO:0007669"/>
    <property type="project" value="UniProtKB-KW"/>
</dbReference>
<dbReference type="InterPro" id="IPR029058">
    <property type="entry name" value="AB_hydrolase_fold"/>
</dbReference>
<comment type="caution">
    <text evidence="2">The sequence shown here is derived from an EMBL/GenBank/DDBJ whole genome shotgun (WGS) entry which is preliminary data.</text>
</comment>
<name>A0A0G1W9N3_9BACT</name>
<dbReference type="PANTHER" id="PTHR43798:SF33">
    <property type="entry name" value="HYDROLASE, PUTATIVE (AFU_ORTHOLOGUE AFUA_2G14860)-RELATED"/>
    <property type="match status" value="1"/>
</dbReference>
<dbReference type="Pfam" id="PF00561">
    <property type="entry name" value="Abhydrolase_1"/>
    <property type="match status" value="1"/>
</dbReference>
<evidence type="ECO:0000313" key="3">
    <source>
        <dbReference type="Proteomes" id="UP000034224"/>
    </source>
</evidence>
<evidence type="ECO:0000313" key="2">
    <source>
        <dbReference type="EMBL" id="KKW15506.1"/>
    </source>
</evidence>
<dbReference type="InterPro" id="IPR000073">
    <property type="entry name" value="AB_hydrolase_1"/>
</dbReference>
<dbReference type="SUPFAM" id="SSF53474">
    <property type="entry name" value="alpha/beta-Hydrolases"/>
    <property type="match status" value="1"/>
</dbReference>
<dbReference type="InterPro" id="IPR050266">
    <property type="entry name" value="AB_hydrolase_sf"/>
</dbReference>
<dbReference type="AlphaFoldDB" id="A0A0G1W9N3"/>
<organism evidence="2 3">
    <name type="scientific">Candidatus Jorgensenbacteria bacterium GW2011_GWB1_50_10</name>
    <dbReference type="NCBI Taxonomy" id="1618665"/>
    <lineage>
        <taxon>Bacteria</taxon>
        <taxon>Candidatus Joergenseniibacteriota</taxon>
    </lineage>
</organism>
<evidence type="ECO:0000259" key="1">
    <source>
        <dbReference type="Pfam" id="PF00561"/>
    </source>
</evidence>
<reference evidence="2 3" key="1">
    <citation type="journal article" date="2015" name="Nature">
        <title>rRNA introns, odd ribosomes, and small enigmatic genomes across a large radiation of phyla.</title>
        <authorList>
            <person name="Brown C.T."/>
            <person name="Hug L.A."/>
            <person name="Thomas B.C."/>
            <person name="Sharon I."/>
            <person name="Castelle C.J."/>
            <person name="Singh A."/>
            <person name="Wilkins M.J."/>
            <person name="Williams K.H."/>
            <person name="Banfield J.F."/>
        </authorList>
    </citation>
    <scope>NUCLEOTIDE SEQUENCE [LARGE SCALE GENOMIC DNA]</scope>
</reference>
<protein>
    <submittedName>
        <fullName evidence="2">Hydrolase, alpha/beta fold family</fullName>
    </submittedName>
</protein>
<dbReference type="Gene3D" id="3.40.50.1820">
    <property type="entry name" value="alpha/beta hydrolase"/>
    <property type="match status" value="1"/>
</dbReference>
<dbReference type="PANTHER" id="PTHR43798">
    <property type="entry name" value="MONOACYLGLYCEROL LIPASE"/>
    <property type="match status" value="1"/>
</dbReference>
<proteinExistence type="predicted"/>
<keyword evidence="2" id="KW-0378">Hydrolase</keyword>
<dbReference type="STRING" id="1618665.UY55_C0001G0260"/>